<dbReference type="PROSITE" id="PS51318">
    <property type="entry name" value="TAT"/>
    <property type="match status" value="1"/>
</dbReference>
<dbReference type="RefSeq" id="WP_127886915.1">
    <property type="nucleotide sequence ID" value="NZ_CP028137.1"/>
</dbReference>
<organism evidence="1 2">
    <name type="scientific">Rathayibacter festucae DSM 15932</name>
    <dbReference type="NCBI Taxonomy" id="1328866"/>
    <lineage>
        <taxon>Bacteria</taxon>
        <taxon>Bacillati</taxon>
        <taxon>Actinomycetota</taxon>
        <taxon>Actinomycetes</taxon>
        <taxon>Micrococcales</taxon>
        <taxon>Microbacteriaceae</taxon>
        <taxon>Rathayibacter</taxon>
    </lineage>
</organism>
<gene>
    <name evidence="1" type="ORF">C1I64_08535</name>
</gene>
<dbReference type="InterPro" id="IPR006311">
    <property type="entry name" value="TAT_signal"/>
</dbReference>
<reference evidence="1 2" key="1">
    <citation type="submission" date="2018-03" db="EMBL/GenBank/DDBJ databases">
        <title>Bacteriophage NCPPB3778 and a type I-E CRISPR drive the evolution of the US Biological Select Agent, Rathayibacter toxicus.</title>
        <authorList>
            <person name="Davis E.W.II."/>
            <person name="Tabima J.F."/>
            <person name="Weisberg A.J."/>
            <person name="Dantas Lopes L."/>
            <person name="Wiseman M.S."/>
            <person name="Wiseman M.S."/>
            <person name="Pupko T."/>
            <person name="Belcher M.S."/>
            <person name="Sechler A.J."/>
            <person name="Tancos M.A."/>
            <person name="Schroeder B.K."/>
            <person name="Murray T.D."/>
            <person name="Luster D.G."/>
            <person name="Schneider W.L."/>
            <person name="Rogers E."/>
            <person name="Andreote F.D."/>
            <person name="Grunwald N.J."/>
            <person name="Putnam M.L."/>
            <person name="Chang J.H."/>
        </authorList>
    </citation>
    <scope>NUCLEOTIDE SEQUENCE [LARGE SCALE GENOMIC DNA]</scope>
    <source>
        <strain evidence="1 2">DSM 15932</strain>
    </source>
</reference>
<protein>
    <submittedName>
        <fullName evidence="1">Uncharacterized protein</fullName>
    </submittedName>
</protein>
<sequence>MTAQNRTHGPGPATTAAGVGRRSLIQVAWTTPVVAAAVAAPGAAASTPSPVADARVVLGLLVGSYNPREVVVNLYVTRFQTSGPGNPPLLSDVVLLEDGEVEITLEHDTVAWPDYARLAWPGTHRIAVPGGRYANYTGYQRDGHDVSVALVQSPFTVRLTDSPTGTFPVSGKVARGPIDTGSAALLGIYGRSSATATVTV</sequence>
<proteinExistence type="predicted"/>
<name>A0A3Q9UWE3_9MICO</name>
<dbReference type="Proteomes" id="UP000285317">
    <property type="component" value="Chromosome"/>
</dbReference>
<dbReference type="EMBL" id="CP028137">
    <property type="protein sequence ID" value="AZZ52099.1"/>
    <property type="molecule type" value="Genomic_DNA"/>
</dbReference>
<evidence type="ECO:0000313" key="1">
    <source>
        <dbReference type="EMBL" id="AZZ52099.1"/>
    </source>
</evidence>
<dbReference type="AlphaFoldDB" id="A0A3Q9UWE3"/>
<accession>A0A3Q9UWE3</accession>
<dbReference type="KEGG" id="rfs:C1I64_08535"/>
<evidence type="ECO:0000313" key="2">
    <source>
        <dbReference type="Proteomes" id="UP000285317"/>
    </source>
</evidence>